<evidence type="ECO:0000259" key="14">
    <source>
        <dbReference type="PROSITE" id="PS50885"/>
    </source>
</evidence>
<feature type="transmembrane region" description="Helical" evidence="12">
    <location>
        <begin position="211"/>
        <end position="229"/>
    </location>
</feature>
<organism evidence="15 16">
    <name type="scientific">Nocardioides seonyuensis</name>
    <dbReference type="NCBI Taxonomy" id="2518371"/>
    <lineage>
        <taxon>Bacteria</taxon>
        <taxon>Bacillati</taxon>
        <taxon>Actinomycetota</taxon>
        <taxon>Actinomycetes</taxon>
        <taxon>Propionibacteriales</taxon>
        <taxon>Nocardioidaceae</taxon>
        <taxon>Nocardioides</taxon>
    </lineage>
</organism>
<evidence type="ECO:0000256" key="7">
    <source>
        <dbReference type="ARBA" id="ARBA00022777"/>
    </source>
</evidence>
<dbReference type="PRINTS" id="PR00344">
    <property type="entry name" value="BCTRLSENSOR"/>
</dbReference>
<evidence type="ECO:0000256" key="10">
    <source>
        <dbReference type="ARBA" id="ARBA00023136"/>
    </source>
</evidence>
<dbReference type="Proteomes" id="UP000294853">
    <property type="component" value="Chromosome"/>
</dbReference>
<dbReference type="SMART" id="SM00388">
    <property type="entry name" value="HisKA"/>
    <property type="match status" value="1"/>
</dbReference>
<evidence type="ECO:0000256" key="2">
    <source>
        <dbReference type="ARBA" id="ARBA00004236"/>
    </source>
</evidence>
<dbReference type="Pfam" id="PF00672">
    <property type="entry name" value="HAMP"/>
    <property type="match status" value="1"/>
</dbReference>
<protein>
    <recommendedName>
        <fullName evidence="3">histidine kinase</fullName>
        <ecNumber evidence="3">2.7.13.3</ecNumber>
    </recommendedName>
</protein>
<evidence type="ECO:0000259" key="13">
    <source>
        <dbReference type="PROSITE" id="PS50109"/>
    </source>
</evidence>
<dbReference type="Gene3D" id="1.10.287.130">
    <property type="match status" value="1"/>
</dbReference>
<comment type="catalytic activity">
    <reaction evidence="1">
        <text>ATP + protein L-histidine = ADP + protein N-phospho-L-histidine.</text>
        <dbReference type="EC" id="2.7.13.3"/>
    </reaction>
</comment>
<feature type="transmembrane region" description="Helical" evidence="12">
    <location>
        <begin position="43"/>
        <end position="65"/>
    </location>
</feature>
<keyword evidence="9" id="KW-0902">Two-component regulatory system</keyword>
<name>A0A4P7IH29_9ACTN</name>
<dbReference type="EMBL" id="CP038436">
    <property type="protein sequence ID" value="QBX56664.1"/>
    <property type="molecule type" value="Genomic_DNA"/>
</dbReference>
<keyword evidence="6 12" id="KW-0812">Transmembrane</keyword>
<dbReference type="SUPFAM" id="SSF158472">
    <property type="entry name" value="HAMP domain-like"/>
    <property type="match status" value="1"/>
</dbReference>
<dbReference type="InterPro" id="IPR003660">
    <property type="entry name" value="HAMP_dom"/>
</dbReference>
<dbReference type="InterPro" id="IPR005467">
    <property type="entry name" value="His_kinase_dom"/>
</dbReference>
<comment type="subcellular location">
    <subcellularLocation>
        <location evidence="2">Cell membrane</location>
    </subcellularLocation>
</comment>
<evidence type="ECO:0000256" key="3">
    <source>
        <dbReference type="ARBA" id="ARBA00012438"/>
    </source>
</evidence>
<dbReference type="SUPFAM" id="SSF47384">
    <property type="entry name" value="Homodimeric domain of signal transducing histidine kinase"/>
    <property type="match status" value="1"/>
</dbReference>
<gene>
    <name evidence="15" type="ORF">EXE58_15150</name>
</gene>
<dbReference type="InterPro" id="IPR036890">
    <property type="entry name" value="HATPase_C_sf"/>
</dbReference>
<evidence type="ECO:0000313" key="15">
    <source>
        <dbReference type="EMBL" id="QBX56664.1"/>
    </source>
</evidence>
<evidence type="ECO:0000256" key="12">
    <source>
        <dbReference type="SAM" id="Phobius"/>
    </source>
</evidence>
<dbReference type="Gene3D" id="6.10.340.10">
    <property type="match status" value="1"/>
</dbReference>
<dbReference type="PANTHER" id="PTHR45436:SF5">
    <property type="entry name" value="SENSOR HISTIDINE KINASE TRCS"/>
    <property type="match status" value="1"/>
</dbReference>
<dbReference type="AlphaFoldDB" id="A0A4P7IH29"/>
<dbReference type="SMART" id="SM00304">
    <property type="entry name" value="HAMP"/>
    <property type="match status" value="1"/>
</dbReference>
<evidence type="ECO:0000256" key="8">
    <source>
        <dbReference type="ARBA" id="ARBA00022989"/>
    </source>
</evidence>
<dbReference type="InterPro" id="IPR050428">
    <property type="entry name" value="TCS_sensor_his_kinase"/>
</dbReference>
<feature type="region of interest" description="Disordered" evidence="11">
    <location>
        <begin position="1"/>
        <end position="33"/>
    </location>
</feature>
<dbReference type="SMART" id="SM00387">
    <property type="entry name" value="HATPase_c"/>
    <property type="match status" value="1"/>
</dbReference>
<evidence type="ECO:0000256" key="6">
    <source>
        <dbReference type="ARBA" id="ARBA00022692"/>
    </source>
</evidence>
<dbReference type="OrthoDB" id="9786919at2"/>
<dbReference type="SUPFAM" id="SSF55874">
    <property type="entry name" value="ATPase domain of HSP90 chaperone/DNA topoisomerase II/histidine kinase"/>
    <property type="match status" value="1"/>
</dbReference>
<dbReference type="InterPro" id="IPR003661">
    <property type="entry name" value="HisK_dim/P_dom"/>
</dbReference>
<dbReference type="InterPro" id="IPR036097">
    <property type="entry name" value="HisK_dim/P_sf"/>
</dbReference>
<keyword evidence="8 12" id="KW-1133">Transmembrane helix</keyword>
<dbReference type="Pfam" id="PF02518">
    <property type="entry name" value="HATPase_c"/>
    <property type="match status" value="1"/>
</dbReference>
<evidence type="ECO:0000256" key="1">
    <source>
        <dbReference type="ARBA" id="ARBA00000085"/>
    </source>
</evidence>
<dbReference type="PANTHER" id="PTHR45436">
    <property type="entry name" value="SENSOR HISTIDINE KINASE YKOH"/>
    <property type="match status" value="1"/>
</dbReference>
<evidence type="ECO:0000256" key="4">
    <source>
        <dbReference type="ARBA" id="ARBA00022553"/>
    </source>
</evidence>
<dbReference type="InterPro" id="IPR004358">
    <property type="entry name" value="Sig_transdc_His_kin-like_C"/>
</dbReference>
<dbReference type="CDD" id="cd06225">
    <property type="entry name" value="HAMP"/>
    <property type="match status" value="1"/>
</dbReference>
<keyword evidence="10 12" id="KW-0472">Membrane</keyword>
<sequence length="508" mass="55975">MTVRTGVTTAGTTTTDVTSQRPAAPAAGQRPRPQWLRSVRTRIVVTIMVLTSLAMLGAGVVVYALESDRIDQRARAQIEQEVAELRELSHDPLTGERFRDVQRLLEVFLSRNVPDDDEMLVGYAEGDATLRTRNRHGEDVLEDPAYRSELERLIEDGGFGTLQHDRYGEIWLTVVPMQTQDAAGRTTDSGALALVTFLDDEHEELNRTMTTYAVVAFVSVLLIALIAAFQSGRLLAPLRRLRETAEEITETGLDRRIPESGNDDITALTRTINGMLDRLESAFVGQRQFLDDAGHELKTPLTVLRGHLELVDPTDTADVAATRELLLEEVDRMGRLVGDLILLAKSRRPDFVTLEEVDLADLTETVLAKARALGDREWVLDEAPRETVSLDQQRITQAMLQLADNAVKHTDVGDTVAVGSAVEADVVRLWVRDSGDGIPPADREAVLERFARSRVRSGDEGFGLGLSIVAAIADAHGGGVRIEDARPSPGVHVEIRVPRRGEQTWPRS</sequence>
<feature type="domain" description="Histidine kinase" evidence="13">
    <location>
        <begin position="292"/>
        <end position="501"/>
    </location>
</feature>
<dbReference type="CDD" id="cd00075">
    <property type="entry name" value="HATPase"/>
    <property type="match status" value="1"/>
</dbReference>
<dbReference type="PROSITE" id="PS50885">
    <property type="entry name" value="HAMP"/>
    <property type="match status" value="1"/>
</dbReference>
<keyword evidence="5" id="KW-0808">Transferase</keyword>
<keyword evidence="7" id="KW-0418">Kinase</keyword>
<dbReference type="PROSITE" id="PS50109">
    <property type="entry name" value="HIS_KIN"/>
    <property type="match status" value="1"/>
</dbReference>
<dbReference type="GO" id="GO:0005886">
    <property type="term" value="C:plasma membrane"/>
    <property type="evidence" value="ECO:0007669"/>
    <property type="project" value="UniProtKB-SubCell"/>
</dbReference>
<dbReference type="GO" id="GO:0000155">
    <property type="term" value="F:phosphorelay sensor kinase activity"/>
    <property type="evidence" value="ECO:0007669"/>
    <property type="project" value="InterPro"/>
</dbReference>
<dbReference type="EC" id="2.7.13.3" evidence="3"/>
<evidence type="ECO:0000256" key="5">
    <source>
        <dbReference type="ARBA" id="ARBA00022679"/>
    </source>
</evidence>
<reference evidence="15 16" key="1">
    <citation type="submission" date="2019-03" db="EMBL/GenBank/DDBJ databases">
        <title>Three New Species of Nocardioides, Nocardioides euryhalodurans sp. nov., Nocardioides seonyuensis sp. nov. and Nocardioides eburneoflavus sp. nov. Iolated from Soil.</title>
        <authorList>
            <person name="Roh S.G."/>
            <person name="Lee C."/>
            <person name="Kim M.-K."/>
            <person name="Kim S.B."/>
        </authorList>
    </citation>
    <scope>NUCLEOTIDE SEQUENCE [LARGE SCALE GENOMIC DNA]</scope>
    <source>
        <strain evidence="15 16">MMS17-SY207-3</strain>
    </source>
</reference>
<keyword evidence="4" id="KW-0597">Phosphoprotein</keyword>
<evidence type="ECO:0000313" key="16">
    <source>
        <dbReference type="Proteomes" id="UP000294853"/>
    </source>
</evidence>
<proteinExistence type="predicted"/>
<evidence type="ECO:0000256" key="11">
    <source>
        <dbReference type="SAM" id="MobiDB-lite"/>
    </source>
</evidence>
<keyword evidence="16" id="KW-1185">Reference proteome</keyword>
<dbReference type="InterPro" id="IPR003594">
    <property type="entry name" value="HATPase_dom"/>
</dbReference>
<evidence type="ECO:0000256" key="9">
    <source>
        <dbReference type="ARBA" id="ARBA00023012"/>
    </source>
</evidence>
<dbReference type="RefSeq" id="WP_135268650.1">
    <property type="nucleotide sequence ID" value="NZ_CP038436.1"/>
</dbReference>
<dbReference type="Gene3D" id="3.30.565.10">
    <property type="entry name" value="Histidine kinase-like ATPase, C-terminal domain"/>
    <property type="match status" value="1"/>
</dbReference>
<dbReference type="CDD" id="cd00082">
    <property type="entry name" value="HisKA"/>
    <property type="match status" value="1"/>
</dbReference>
<accession>A0A4P7IH29</accession>
<feature type="domain" description="HAMP" evidence="14">
    <location>
        <begin position="232"/>
        <end position="284"/>
    </location>
</feature>
<dbReference type="Pfam" id="PF00512">
    <property type="entry name" value="HisKA"/>
    <property type="match status" value="1"/>
</dbReference>
<dbReference type="KEGG" id="nsn:EXE58_15150"/>